<protein>
    <submittedName>
        <fullName evidence="2">Uncharacterized protein</fullName>
    </submittedName>
</protein>
<evidence type="ECO:0000256" key="1">
    <source>
        <dbReference type="SAM" id="Coils"/>
    </source>
</evidence>
<dbReference type="EMBL" id="AJYC02000331">
    <property type="protein sequence ID" value="EKT76363.1"/>
    <property type="molecule type" value="Genomic_DNA"/>
</dbReference>
<accession>K8X4I0</accession>
<evidence type="ECO:0000313" key="2">
    <source>
        <dbReference type="EMBL" id="EKT76363.1"/>
    </source>
</evidence>
<dbReference type="AlphaFoldDB" id="K8X4I0"/>
<organism evidence="2 3">
    <name type="scientific">Rhodococcus opacus M213</name>
    <dbReference type="NCBI Taxonomy" id="1129896"/>
    <lineage>
        <taxon>Bacteria</taxon>
        <taxon>Bacillati</taxon>
        <taxon>Actinomycetota</taxon>
        <taxon>Actinomycetes</taxon>
        <taxon>Mycobacteriales</taxon>
        <taxon>Nocardiaceae</taxon>
        <taxon>Rhodococcus</taxon>
    </lineage>
</organism>
<gene>
    <name evidence="2" type="ORF">WSS_A43124</name>
</gene>
<keyword evidence="1" id="KW-0175">Coiled coil</keyword>
<reference evidence="2 3" key="1">
    <citation type="journal article" date="2013" name="Genome Announc.">
        <title>Draft Genome Sequence of Rhodococcus opacus Strain M213 Shows a Diverse Catabolic Potential.</title>
        <authorList>
            <person name="Pathak A."/>
            <person name="Green S.J."/>
            <person name="Ogram A."/>
            <person name="Chauhan A."/>
        </authorList>
    </citation>
    <scope>NUCLEOTIDE SEQUENCE [LARGE SCALE GENOMIC DNA]</scope>
    <source>
        <strain evidence="2 3">M213</strain>
    </source>
</reference>
<feature type="coiled-coil region" evidence="1">
    <location>
        <begin position="95"/>
        <end position="133"/>
    </location>
</feature>
<sequence length="301" mass="33906">MPALVDTPEKRLILSVEDDFRSRIKPLLTDLDENPIAAIYSPDEGPGEVWVLPAETLAPDEWLVAALEAWSEQDPTRFPARPRWSTNPEWMSYDELKLIEELQRTEEQLTQAVAELDAERLRAEERLRAATSTADQNERLLLTSTDAELVDQVMVVLKAIGFDVTDMDDGRREKLEDLRVRDGEWEAIVEVKGYTAGGKPSDLMKIARFSALYAADKRLPPSAQWYVVNQFREKDPSQRRGLMSNHLEDVAAFAEASGLVIDTRSLFSLQRALLRGDLEASAARELLKSATGVFAFTSDRD</sequence>
<comment type="caution">
    <text evidence="2">The sequence shown here is derived from an EMBL/GenBank/DDBJ whole genome shotgun (WGS) entry which is preliminary data.</text>
</comment>
<evidence type="ECO:0000313" key="3">
    <source>
        <dbReference type="Proteomes" id="UP000005951"/>
    </source>
</evidence>
<proteinExistence type="predicted"/>
<dbReference type="Proteomes" id="UP000005951">
    <property type="component" value="Unassembled WGS sequence"/>
</dbReference>
<name>K8X4I0_RHOOP</name>